<gene>
    <name evidence="2" type="ORF">FHS30_002802</name>
</gene>
<feature type="domain" description="CEP76/DRC7 peptidase-like" evidence="1">
    <location>
        <begin position="157"/>
        <end position="258"/>
    </location>
</feature>
<dbReference type="InterPro" id="IPR056290">
    <property type="entry name" value="CEPT76/DRC7_peptidase-like_dom"/>
</dbReference>
<proteinExistence type="predicted"/>
<dbReference type="RefSeq" id="WP_183911092.1">
    <property type="nucleotide sequence ID" value="NZ_JACHXZ010000004.1"/>
</dbReference>
<name>A0A839UT39_9GAMM</name>
<reference evidence="2 3" key="1">
    <citation type="submission" date="2020-08" db="EMBL/GenBank/DDBJ databases">
        <title>Genomic Encyclopedia of Type Strains, Phase III (KMG-III): the genomes of soil and plant-associated and newly described type strains.</title>
        <authorList>
            <person name="Whitman W."/>
        </authorList>
    </citation>
    <scope>NUCLEOTIDE SEQUENCE [LARGE SCALE GENOMIC DNA]</scope>
    <source>
        <strain evidence="2 3">CECT 8571</strain>
    </source>
</reference>
<dbReference type="Pfam" id="PF24656">
    <property type="entry name" value="CEPT76_peptidase"/>
    <property type="match status" value="1"/>
</dbReference>
<comment type="caution">
    <text evidence="2">The sequence shown here is derived from an EMBL/GenBank/DDBJ whole genome shotgun (WGS) entry which is preliminary data.</text>
</comment>
<dbReference type="Gene3D" id="3.10.620.30">
    <property type="match status" value="1"/>
</dbReference>
<evidence type="ECO:0000313" key="2">
    <source>
        <dbReference type="EMBL" id="MBB3169589.1"/>
    </source>
</evidence>
<evidence type="ECO:0000313" key="3">
    <source>
        <dbReference type="Proteomes" id="UP000559987"/>
    </source>
</evidence>
<protein>
    <recommendedName>
        <fullName evidence="1">CEP76/DRC7 peptidase-like domain-containing protein</fullName>
    </recommendedName>
</protein>
<sequence length="277" mass="31197">MRSLLAWVVVFVVAVQFFANLKHQRLEEAKAAAQREIRLQEDRAYQQSVAALKAADTQSGPRAGAIRLLLNDVIFNESQLHTLLGADNQRSAFFAYKLHGVEHATASAMGLDQRHHFVNAYLEGYSPFATDNVFIPLSVLARRKTYMLDELNHGGEEVWQTSRQAYLYTRGDCEDHAIALADWLIDMGEDARVALGKYDGGGHAWVVLIKDGQEFILEATQKNGLGGLRRYPLASTLPKYEPQFQFNRTSFWANVGSTFTTSYRSSVWIEKSRYGAM</sequence>
<keyword evidence="3" id="KW-1185">Reference proteome</keyword>
<accession>A0A839UT39</accession>
<dbReference type="Proteomes" id="UP000559987">
    <property type="component" value="Unassembled WGS sequence"/>
</dbReference>
<evidence type="ECO:0000259" key="1">
    <source>
        <dbReference type="Pfam" id="PF24656"/>
    </source>
</evidence>
<dbReference type="EMBL" id="JACHXZ010000004">
    <property type="protein sequence ID" value="MBB3169589.1"/>
    <property type="molecule type" value="Genomic_DNA"/>
</dbReference>
<organism evidence="2 3">
    <name type="scientific">Simiduia aestuariiviva</name>
    <dbReference type="NCBI Taxonomy" id="1510459"/>
    <lineage>
        <taxon>Bacteria</taxon>
        <taxon>Pseudomonadati</taxon>
        <taxon>Pseudomonadota</taxon>
        <taxon>Gammaproteobacteria</taxon>
        <taxon>Cellvibrionales</taxon>
        <taxon>Cellvibrionaceae</taxon>
        <taxon>Simiduia</taxon>
    </lineage>
</organism>
<dbReference type="AlphaFoldDB" id="A0A839UT39"/>